<keyword evidence="3" id="KW-1185">Reference proteome</keyword>
<evidence type="ECO:0000313" key="2">
    <source>
        <dbReference type="EMBL" id="MCO5723580.1"/>
    </source>
</evidence>
<dbReference type="Proteomes" id="UP001206312">
    <property type="component" value="Unassembled WGS sequence"/>
</dbReference>
<gene>
    <name evidence="2" type="ORF">NG653_01845</name>
</gene>
<reference evidence="2 3" key="1">
    <citation type="submission" date="2022-06" db="EMBL/GenBank/DDBJ databases">
        <authorList>
            <person name="Xuan X."/>
        </authorList>
    </citation>
    <scope>NUCLEOTIDE SEQUENCE [LARGE SCALE GENOMIC DNA]</scope>
    <source>
        <strain evidence="2 3">2V75</strain>
    </source>
</reference>
<dbReference type="InterPro" id="IPR050135">
    <property type="entry name" value="dGTPase-like"/>
</dbReference>
<dbReference type="Gene3D" id="1.10.3210.10">
    <property type="entry name" value="Hypothetical protein af1432"/>
    <property type="match status" value="1"/>
</dbReference>
<dbReference type="SUPFAM" id="SSF109604">
    <property type="entry name" value="HD-domain/PDEase-like"/>
    <property type="match status" value="1"/>
</dbReference>
<dbReference type="RefSeq" id="WP_252739952.1">
    <property type="nucleotide sequence ID" value="NZ_JAMXIB010000001.1"/>
</dbReference>
<comment type="caution">
    <text evidence="2">The sequence shown here is derived from an EMBL/GenBank/DDBJ whole genome shotgun (WGS) entry which is preliminary data.</text>
</comment>
<dbReference type="Pfam" id="PF01966">
    <property type="entry name" value="HD"/>
    <property type="match status" value="1"/>
</dbReference>
<evidence type="ECO:0000259" key="1">
    <source>
        <dbReference type="SMART" id="SM00471"/>
    </source>
</evidence>
<dbReference type="EMBL" id="JAMXIB010000001">
    <property type="protein sequence ID" value="MCO5723580.1"/>
    <property type="molecule type" value="Genomic_DNA"/>
</dbReference>
<evidence type="ECO:0000313" key="3">
    <source>
        <dbReference type="Proteomes" id="UP001206312"/>
    </source>
</evidence>
<dbReference type="InterPro" id="IPR006674">
    <property type="entry name" value="HD_domain"/>
</dbReference>
<dbReference type="PANTHER" id="PTHR11373">
    <property type="entry name" value="DEOXYNUCLEOSIDE TRIPHOSPHATE TRIPHOSPHOHYDROLASE"/>
    <property type="match status" value="1"/>
</dbReference>
<sequence length="409" mass="46795">MKRSPKLKIFNDPIYGFIRIPDNLLFDLIAHPYFQRLRRISQMGLSYLVYPGAHHTRFHHALGAMHLMQMAVSLLRQKQIEITPGEEQGLLCAILLHDIGHGPFSHALENELVQGVSHEELSLRFMEQLNTEFDGALEVAMEIFRGTYPKAFLNQLVSSQLDMDRLDYLKRDSFYTGVAEGNINAERLITMLSVYRGNLVVEAKGIYSVEKFLMARRFMYWQVYLHKTGLAAEQLLIRVIRRARELLGEGRLECQSQALEYFLKRKVRDEAFPAGDLQLFASLDDVDILAALKGWRTASDPVLGKLCDMILDRRLPTIKMTDEPVGEEVLARKVEKFCARTGMTPGEASYFVFDGEISNRAYNRQRQNILILERNGKTVDVAGRSDPLSLQTLSEPVTRFYICYPKKGV</sequence>
<dbReference type="InterPro" id="IPR003607">
    <property type="entry name" value="HD/PDEase_dom"/>
</dbReference>
<protein>
    <submittedName>
        <fullName evidence="2">HD domain-containing protein</fullName>
    </submittedName>
</protein>
<dbReference type="InterPro" id="IPR045509">
    <property type="entry name" value="HD_assoc_2"/>
</dbReference>
<name>A0ABT1AU91_9FLAO</name>
<feature type="domain" description="HD/PDEase" evidence="1">
    <location>
        <begin position="53"/>
        <end position="178"/>
    </location>
</feature>
<organism evidence="2 3">
    <name type="scientific">Robiginitalea marina</name>
    <dbReference type="NCBI Taxonomy" id="2954105"/>
    <lineage>
        <taxon>Bacteria</taxon>
        <taxon>Pseudomonadati</taxon>
        <taxon>Bacteroidota</taxon>
        <taxon>Flavobacteriia</taxon>
        <taxon>Flavobacteriales</taxon>
        <taxon>Flavobacteriaceae</taxon>
        <taxon>Robiginitalea</taxon>
    </lineage>
</organism>
<dbReference type="CDD" id="cd00077">
    <property type="entry name" value="HDc"/>
    <property type="match status" value="1"/>
</dbReference>
<dbReference type="Pfam" id="PF19276">
    <property type="entry name" value="HD_assoc_2"/>
    <property type="match status" value="1"/>
</dbReference>
<accession>A0ABT1AU91</accession>
<dbReference type="PANTHER" id="PTHR11373:SF4">
    <property type="entry name" value="DEOXYNUCLEOSIDE TRIPHOSPHATE TRIPHOSPHOHYDROLASE SAMHD1"/>
    <property type="match status" value="1"/>
</dbReference>
<dbReference type="SMART" id="SM00471">
    <property type="entry name" value="HDc"/>
    <property type="match status" value="1"/>
</dbReference>
<proteinExistence type="predicted"/>